<feature type="domain" description="Aminotransferase class I/classII large" evidence="7">
    <location>
        <begin position="33"/>
        <end position="382"/>
    </location>
</feature>
<dbReference type="InterPro" id="IPR004839">
    <property type="entry name" value="Aminotransferase_I/II_large"/>
</dbReference>
<evidence type="ECO:0000256" key="3">
    <source>
        <dbReference type="ARBA" id="ARBA00022576"/>
    </source>
</evidence>
<evidence type="ECO:0000256" key="1">
    <source>
        <dbReference type="ARBA" id="ARBA00001933"/>
    </source>
</evidence>
<gene>
    <name evidence="8" type="ORF">UT08_C0006G0028</name>
</gene>
<evidence type="ECO:0000256" key="4">
    <source>
        <dbReference type="ARBA" id="ARBA00022679"/>
    </source>
</evidence>
<dbReference type="EMBL" id="LBVL01000006">
    <property type="protein sequence ID" value="KKQ85445.1"/>
    <property type="molecule type" value="Genomic_DNA"/>
</dbReference>
<evidence type="ECO:0000259" key="7">
    <source>
        <dbReference type="Pfam" id="PF00155"/>
    </source>
</evidence>
<dbReference type="GO" id="GO:0006520">
    <property type="term" value="P:amino acid metabolic process"/>
    <property type="evidence" value="ECO:0007669"/>
    <property type="project" value="InterPro"/>
</dbReference>
<keyword evidence="4 6" id="KW-0808">Transferase</keyword>
<evidence type="ECO:0000256" key="2">
    <source>
        <dbReference type="ARBA" id="ARBA00007441"/>
    </source>
</evidence>
<dbReference type="Gene3D" id="3.90.1150.10">
    <property type="entry name" value="Aspartate Aminotransferase, domain 1"/>
    <property type="match status" value="1"/>
</dbReference>
<evidence type="ECO:0000256" key="6">
    <source>
        <dbReference type="RuleBase" id="RU000481"/>
    </source>
</evidence>
<dbReference type="GO" id="GO:0008483">
    <property type="term" value="F:transaminase activity"/>
    <property type="evidence" value="ECO:0007669"/>
    <property type="project" value="UniProtKB-KW"/>
</dbReference>
<dbReference type="GO" id="GO:0030170">
    <property type="term" value="F:pyridoxal phosphate binding"/>
    <property type="evidence" value="ECO:0007669"/>
    <property type="project" value="InterPro"/>
</dbReference>
<dbReference type="InterPro" id="IPR050596">
    <property type="entry name" value="AspAT/PAT-like"/>
</dbReference>
<dbReference type="AlphaFoldDB" id="A0A0G0LC44"/>
<dbReference type="Gene3D" id="3.40.640.10">
    <property type="entry name" value="Type I PLP-dependent aspartate aminotransferase-like (Major domain)"/>
    <property type="match status" value="1"/>
</dbReference>
<comment type="similarity">
    <text evidence="2 6">Belongs to the class-I pyridoxal-phosphate-dependent aminotransferase family.</text>
</comment>
<dbReference type="CDD" id="cd00609">
    <property type="entry name" value="AAT_like"/>
    <property type="match status" value="1"/>
</dbReference>
<dbReference type="InterPro" id="IPR015421">
    <property type="entry name" value="PyrdxlP-dep_Trfase_major"/>
</dbReference>
<protein>
    <recommendedName>
        <fullName evidence="6">Aminotransferase</fullName>
        <ecNumber evidence="6">2.6.1.-</ecNumber>
    </recommendedName>
</protein>
<comment type="cofactor">
    <cofactor evidence="1 6">
        <name>pyridoxal 5'-phosphate</name>
        <dbReference type="ChEBI" id="CHEBI:597326"/>
    </cofactor>
</comment>
<evidence type="ECO:0000313" key="9">
    <source>
        <dbReference type="Proteomes" id="UP000034081"/>
    </source>
</evidence>
<dbReference type="PATRIC" id="fig|1618570.3.peg.682"/>
<name>A0A0G0LC44_9BACT</name>
<dbReference type="PROSITE" id="PS00105">
    <property type="entry name" value="AA_TRANSFER_CLASS_1"/>
    <property type="match status" value="1"/>
</dbReference>
<sequence>MQRIISQRLSLLEPSKTLMVSSLVRKFREEGKRVINLGVGEPDFETPLCIKKAAIRAIRDGFTRYTPVAGIDELRAEISKKLEKENNVSYKTQEIVVGVGSKQLLYNAFQVLCEKGDEVIIPTPTWTTYIEQVKLSGAKPVLVRLPKPFKLEAKNIIPYITAKTKVIEINSPSNPTGAVVEKNELGKLADICVKKGIFIISDEIYEKIIFGKKFYSIASLSEKIKRLTITINGFSKAYAMTGWRVGYAAGPVEIIEVMTRLQGQTTTNTSSISQKAAVAALRDSKQDVINMVREYKKRRDFVTKALSSIKALNGIKPDGTFYYFIDIRNLFNGKYSTSSEWSYELLTKYKVVVVPGEAFEAPGFIRISFTANLSDLKEGLKRIKKFVEYD</sequence>
<keyword evidence="3 6" id="KW-0032">Aminotransferase</keyword>
<dbReference type="PANTHER" id="PTHR46383:SF1">
    <property type="entry name" value="ASPARTATE AMINOTRANSFERASE"/>
    <property type="match status" value="1"/>
</dbReference>
<keyword evidence="5" id="KW-0663">Pyridoxal phosphate</keyword>
<evidence type="ECO:0000256" key="5">
    <source>
        <dbReference type="ARBA" id="ARBA00022898"/>
    </source>
</evidence>
<dbReference type="SUPFAM" id="SSF53383">
    <property type="entry name" value="PLP-dependent transferases"/>
    <property type="match status" value="1"/>
</dbReference>
<dbReference type="STRING" id="1618570.UT08_C0006G0028"/>
<comment type="caution">
    <text evidence="8">The sequence shown here is derived from an EMBL/GenBank/DDBJ whole genome shotgun (WGS) entry which is preliminary data.</text>
</comment>
<dbReference type="InterPro" id="IPR015422">
    <property type="entry name" value="PyrdxlP-dep_Trfase_small"/>
</dbReference>
<evidence type="ECO:0000313" key="8">
    <source>
        <dbReference type="EMBL" id="KKQ85445.1"/>
    </source>
</evidence>
<dbReference type="InterPro" id="IPR015424">
    <property type="entry name" value="PyrdxlP-dep_Trfase"/>
</dbReference>
<dbReference type="PANTHER" id="PTHR46383">
    <property type="entry name" value="ASPARTATE AMINOTRANSFERASE"/>
    <property type="match status" value="1"/>
</dbReference>
<accession>A0A0G0LC44</accession>
<dbReference type="InterPro" id="IPR004838">
    <property type="entry name" value="NHTrfase_class1_PyrdxlP-BS"/>
</dbReference>
<reference evidence="8 9" key="1">
    <citation type="journal article" date="2015" name="Nature">
        <title>rRNA introns, odd ribosomes, and small enigmatic genomes across a large radiation of phyla.</title>
        <authorList>
            <person name="Brown C.T."/>
            <person name="Hug L.A."/>
            <person name="Thomas B.C."/>
            <person name="Sharon I."/>
            <person name="Castelle C.J."/>
            <person name="Singh A."/>
            <person name="Wilkins M.J."/>
            <person name="Williams K.H."/>
            <person name="Banfield J.F."/>
        </authorList>
    </citation>
    <scope>NUCLEOTIDE SEQUENCE [LARGE SCALE GENOMIC DNA]</scope>
</reference>
<dbReference type="FunFam" id="3.40.640.10:FF:000033">
    <property type="entry name" value="Aspartate aminotransferase"/>
    <property type="match status" value="1"/>
</dbReference>
<dbReference type="Pfam" id="PF00155">
    <property type="entry name" value="Aminotran_1_2"/>
    <property type="match status" value="1"/>
</dbReference>
<proteinExistence type="inferred from homology"/>
<organism evidence="8 9">
    <name type="scientific">Candidatus Woesebacteria bacterium GW2011_GWB1_38_8</name>
    <dbReference type="NCBI Taxonomy" id="1618570"/>
    <lineage>
        <taxon>Bacteria</taxon>
        <taxon>Candidatus Woeseibacteriota</taxon>
    </lineage>
</organism>
<dbReference type="EC" id="2.6.1.-" evidence="6"/>
<dbReference type="Proteomes" id="UP000034081">
    <property type="component" value="Unassembled WGS sequence"/>
</dbReference>